<evidence type="ECO:0000313" key="1">
    <source>
        <dbReference type="EMBL" id="CAH2215684.1"/>
    </source>
</evidence>
<reference evidence="1" key="1">
    <citation type="submission" date="2022-03" db="EMBL/GenBank/DDBJ databases">
        <authorList>
            <person name="Lindestad O."/>
        </authorList>
    </citation>
    <scope>NUCLEOTIDE SEQUENCE</scope>
</reference>
<sequence length="74" mass="8131">TAHRRGVEAEDDRGVSGKMELRGILGFSEFEAGKKQLLTASNGEMCLTKPRPSQGCRALMMMMMEVILTSRNNG</sequence>
<dbReference type="AlphaFoldDB" id="A0A8S4QM32"/>
<comment type="caution">
    <text evidence="1">The sequence shown here is derived from an EMBL/GenBank/DDBJ whole genome shotgun (WGS) entry which is preliminary data.</text>
</comment>
<keyword evidence="2" id="KW-1185">Reference proteome</keyword>
<feature type="non-terminal residue" evidence="1">
    <location>
        <position position="1"/>
    </location>
</feature>
<dbReference type="Proteomes" id="UP000838756">
    <property type="component" value="Unassembled WGS sequence"/>
</dbReference>
<evidence type="ECO:0000313" key="2">
    <source>
        <dbReference type="Proteomes" id="UP000838756"/>
    </source>
</evidence>
<name>A0A8S4QM32_9NEOP</name>
<organism evidence="1 2">
    <name type="scientific">Pararge aegeria aegeria</name>
    <dbReference type="NCBI Taxonomy" id="348720"/>
    <lineage>
        <taxon>Eukaryota</taxon>
        <taxon>Metazoa</taxon>
        <taxon>Ecdysozoa</taxon>
        <taxon>Arthropoda</taxon>
        <taxon>Hexapoda</taxon>
        <taxon>Insecta</taxon>
        <taxon>Pterygota</taxon>
        <taxon>Neoptera</taxon>
        <taxon>Endopterygota</taxon>
        <taxon>Lepidoptera</taxon>
        <taxon>Glossata</taxon>
        <taxon>Ditrysia</taxon>
        <taxon>Papilionoidea</taxon>
        <taxon>Nymphalidae</taxon>
        <taxon>Satyrinae</taxon>
        <taxon>Satyrini</taxon>
        <taxon>Parargina</taxon>
        <taxon>Pararge</taxon>
    </lineage>
</organism>
<dbReference type="OrthoDB" id="293868at2759"/>
<accession>A0A8S4QM32</accession>
<gene>
    <name evidence="1" type="primary">jg17369</name>
    <name evidence="1" type="ORF">PAEG_LOCUS3770</name>
</gene>
<dbReference type="EMBL" id="CAKXAJ010012350">
    <property type="protein sequence ID" value="CAH2215684.1"/>
    <property type="molecule type" value="Genomic_DNA"/>
</dbReference>
<proteinExistence type="predicted"/>
<protein>
    <submittedName>
        <fullName evidence="1">Jg17369 protein</fullName>
    </submittedName>
</protein>